<protein>
    <submittedName>
        <fullName evidence="1 3">Uncharacterized protein</fullName>
    </submittedName>
</protein>
<dbReference type="AlphaFoldDB" id="A0A183D3U7"/>
<dbReference type="PROSITE" id="PS50092">
    <property type="entry name" value="TSP1"/>
    <property type="match status" value="1"/>
</dbReference>
<evidence type="ECO:0000313" key="3">
    <source>
        <dbReference type="WBParaSite" id="GPUH_0000339401-mRNA-1"/>
    </source>
</evidence>
<dbReference type="SUPFAM" id="SSF82895">
    <property type="entry name" value="TSP-1 type 1 repeat"/>
    <property type="match status" value="1"/>
</dbReference>
<evidence type="ECO:0000313" key="1">
    <source>
        <dbReference type="EMBL" id="VDK39366.1"/>
    </source>
</evidence>
<dbReference type="WBParaSite" id="GPUH_0000339401-mRNA-1">
    <property type="protein sequence ID" value="GPUH_0000339401-mRNA-1"/>
    <property type="gene ID" value="GPUH_0000339401"/>
</dbReference>
<dbReference type="OrthoDB" id="5855801at2759"/>
<dbReference type="InterPro" id="IPR000884">
    <property type="entry name" value="TSP1_rpt"/>
</dbReference>
<keyword evidence="2" id="KW-1185">Reference proteome</keyword>
<reference evidence="3" key="1">
    <citation type="submission" date="2016-06" db="UniProtKB">
        <authorList>
            <consortium name="WormBaseParasite"/>
        </authorList>
    </citation>
    <scope>IDENTIFICATION</scope>
</reference>
<sequence>MKEEIEKLKQAMKAMKDIIDDNNKEKAYQKAINLNLVPKGPTTPAYPTTPPIIIDQSRLILLSVNEKTPAEWTKWSSWQKCFCGKQLRTRICQYDDPYFTKGCVGKSYESRPCNVIDNCPTTAAPQSLITPSQVPPFEASYKKPLYKPLSVAIRKPDDEKASRNLDDDNYVEDADEDSQQLLQPLIID</sequence>
<dbReference type="InterPro" id="IPR036383">
    <property type="entry name" value="TSP1_rpt_sf"/>
</dbReference>
<dbReference type="Proteomes" id="UP000271098">
    <property type="component" value="Unassembled WGS sequence"/>
</dbReference>
<organism evidence="3">
    <name type="scientific">Gongylonema pulchrum</name>
    <dbReference type="NCBI Taxonomy" id="637853"/>
    <lineage>
        <taxon>Eukaryota</taxon>
        <taxon>Metazoa</taxon>
        <taxon>Ecdysozoa</taxon>
        <taxon>Nematoda</taxon>
        <taxon>Chromadorea</taxon>
        <taxon>Rhabditida</taxon>
        <taxon>Spirurina</taxon>
        <taxon>Spiruromorpha</taxon>
        <taxon>Spiruroidea</taxon>
        <taxon>Gongylonematidae</taxon>
        <taxon>Gongylonema</taxon>
    </lineage>
</organism>
<name>A0A183D3U7_9BILA</name>
<reference evidence="1 2" key="2">
    <citation type="submission" date="2018-11" db="EMBL/GenBank/DDBJ databases">
        <authorList>
            <consortium name="Pathogen Informatics"/>
        </authorList>
    </citation>
    <scope>NUCLEOTIDE SEQUENCE [LARGE SCALE GENOMIC DNA]</scope>
</reference>
<dbReference type="SMART" id="SM00209">
    <property type="entry name" value="TSP1"/>
    <property type="match status" value="1"/>
</dbReference>
<accession>A0A183D3U7</accession>
<dbReference type="EMBL" id="UYRT01005766">
    <property type="protein sequence ID" value="VDK39366.1"/>
    <property type="molecule type" value="Genomic_DNA"/>
</dbReference>
<proteinExistence type="predicted"/>
<dbReference type="Gene3D" id="2.20.100.10">
    <property type="entry name" value="Thrombospondin type-1 (TSP1) repeat"/>
    <property type="match status" value="1"/>
</dbReference>
<gene>
    <name evidence="1" type="ORF">GPUH_LOCUS3387</name>
</gene>
<evidence type="ECO:0000313" key="2">
    <source>
        <dbReference type="Proteomes" id="UP000271098"/>
    </source>
</evidence>